<feature type="region of interest" description="Disordered" evidence="9">
    <location>
        <begin position="943"/>
        <end position="971"/>
    </location>
</feature>
<dbReference type="InterPro" id="IPR008271">
    <property type="entry name" value="Ser/Thr_kinase_AS"/>
</dbReference>
<evidence type="ECO:0000256" key="1">
    <source>
        <dbReference type="ARBA" id="ARBA00004623"/>
    </source>
</evidence>
<feature type="region of interest" description="Disordered" evidence="9">
    <location>
        <begin position="1214"/>
        <end position="1274"/>
    </location>
</feature>
<feature type="region of interest" description="Disordered" evidence="9">
    <location>
        <begin position="693"/>
        <end position="731"/>
    </location>
</feature>
<dbReference type="SUPFAM" id="SSF56112">
    <property type="entry name" value="Protein kinase-like (PK-like)"/>
    <property type="match status" value="1"/>
</dbReference>
<feature type="region of interest" description="Disordered" evidence="9">
    <location>
        <begin position="1"/>
        <end position="28"/>
    </location>
</feature>
<evidence type="ECO:0000259" key="11">
    <source>
        <dbReference type="PROSITE" id="PS50011"/>
    </source>
</evidence>
<keyword evidence="5 8" id="KW-0067">ATP-binding</keyword>
<evidence type="ECO:0000256" key="7">
    <source>
        <dbReference type="ARBA" id="ARBA00030237"/>
    </source>
</evidence>
<keyword evidence="6" id="KW-0072">Autophagy</keyword>
<comment type="similarity">
    <text evidence="2">Belongs to the protein kinase superfamily. CAMK Ser/Thr protein kinase family. CHEK2 subfamily.</text>
</comment>
<gene>
    <name evidence="12" type="ORF">QBC46DRAFT_69881</name>
</gene>
<dbReference type="SUPFAM" id="SSF49879">
    <property type="entry name" value="SMAD/FHA domain"/>
    <property type="match status" value="1"/>
</dbReference>
<dbReference type="GO" id="GO:0034045">
    <property type="term" value="C:phagophore assembly site membrane"/>
    <property type="evidence" value="ECO:0007669"/>
    <property type="project" value="UniProtKB-SubCell"/>
</dbReference>
<dbReference type="Gene3D" id="2.60.200.20">
    <property type="match status" value="1"/>
</dbReference>
<dbReference type="InterPro" id="IPR008984">
    <property type="entry name" value="SMAD_FHA_dom_sf"/>
</dbReference>
<dbReference type="FunFam" id="3.30.200.20:FF:000470">
    <property type="entry name" value="Serine/threonine-protein kinase RAD53"/>
    <property type="match status" value="1"/>
</dbReference>
<feature type="domain" description="FHA" evidence="10">
    <location>
        <begin position="112"/>
        <end position="165"/>
    </location>
</feature>
<dbReference type="Proteomes" id="UP001303473">
    <property type="component" value="Unassembled WGS sequence"/>
</dbReference>
<dbReference type="InterPro" id="IPR017441">
    <property type="entry name" value="Protein_kinase_ATP_BS"/>
</dbReference>
<keyword evidence="12" id="KW-0808">Transferase</keyword>
<feature type="compositionally biased region" description="Polar residues" evidence="9">
    <location>
        <begin position="1"/>
        <end position="16"/>
    </location>
</feature>
<dbReference type="PANTHER" id="PTHR24348">
    <property type="entry name" value="SERINE/THREONINE-PROTEIN KINASE UNC-51-RELATED"/>
    <property type="match status" value="1"/>
</dbReference>
<evidence type="ECO:0000256" key="4">
    <source>
        <dbReference type="ARBA" id="ARBA00022741"/>
    </source>
</evidence>
<keyword evidence="12" id="KW-0418">Kinase</keyword>
<keyword evidence="3" id="KW-0813">Transport</keyword>
<dbReference type="PROSITE" id="PS00108">
    <property type="entry name" value="PROTEIN_KINASE_ST"/>
    <property type="match status" value="1"/>
</dbReference>
<evidence type="ECO:0000256" key="5">
    <source>
        <dbReference type="ARBA" id="ARBA00022840"/>
    </source>
</evidence>
<dbReference type="SMART" id="SM00240">
    <property type="entry name" value="FHA"/>
    <property type="match status" value="1"/>
</dbReference>
<sequence length="1274" mass="142549">MDSSAEDQQTQATQNVVDPRRLGQQNSGFSDEDISDIICLLVPYSECARQEVKRIAAKNSQHMVGRDDAGKLDLDYTAEDDPRNFLQAHQDVGEHHIALRFSAQVKNPMQGFTFGRNPNRCDICFADDPLRRLSNVHFRIYLNEWAVLMLEDQSTNGTIVDEAALKAKTTPPPKNTRRTLASGSKIKILMHQPAYDLVFLVRIPLRDGKYQAAYQRNLEEYMNNRERLGIIDEDKTIVPGPGGRVDLFKQRRQLTTRAPARKTQDPGPVTQPASGHLDGIPRAWNGSNKYNRVGEIGKGAFAVVYKVTSKFDGLPYAAKELDKRKFIKNGVLDQKVENEMKIMQKIKHSNIVQYVEHLDWDDRLLILIMEYVPGGDLGRLIADQGPLSESDTKTIARQLLDALGYLHEMNITHRDVKPDNILIASENPLVVKLTDFGLSKMVEDEQTFLKTFCGTLLYCAPEVYSEFADYDRLGQRHPRNRHQRANGGQRYDHAVDIWSLGGVLFYALTKKPPYPARNGSSYSQLLHSIMTQPLETSPLVEAGVSAEAIDFLLRMLDRRPETRASVEALQNHPWLARRANPSQLHDETSDEELQYTASQLSIHDNDDGLFPNDAELIPESDDEILDDEQPIDQEGQFGSHESEKENYTFGPGNQPQRLFGEVNVSALGSSGAIPAERLNLPLSRTDFGETEILSGQSEICDSFDSDDNLTPRERSQKSQKSQPQSGGDRSLRVSLLSANQSRSVDALNNMTFDAASQSLGGAESILEGLNMKSLGGSLLRSRTSDFNTSKRRASFDTSDEIGSPAAAVDRRVLKRLRSEVSADRLTDTSSNDDGDYELLAHIPSISRAQSGRQIDNPVHKSTFWSAQDRSSWHLRYPEMTQLQLDAFKAAATARGEDFAPGKSVLWDIAMKYFPPIHYEEITGQRSLADGSSRTTAAIAAGKAAVADESMPSTASGEPGEHEIPDTQPPEQRIIVPVKMDTSGKRIVGSLHSTPQSAVQNISVWVTESMASWGRAIENTRSYSPKTEAKVPKHAFKLMLWKPDYDPAKTIRPWNRPVDAKEEDMFYFYISTKATQGIYINGVHLISYDCKNPAGPCRYWQRLYHGDRVVVWQTSDGSMRTELTFSCIWGGSSKPRPSDLPAESAFVKETVARVLDEACIRAEKKMRSLSEHDLKMDEANDDVDERTRNIDRERDRSRAFELRRVEACRAIASRRNSHSPAPATYGTTAYSSEPATLTTQHSAWPSNVPPLSRGAVPTYRQASPGTMDYYRGKRS</sequence>
<dbReference type="GO" id="GO:0004674">
    <property type="term" value="F:protein serine/threonine kinase activity"/>
    <property type="evidence" value="ECO:0007669"/>
    <property type="project" value="InterPro"/>
</dbReference>
<dbReference type="Gene3D" id="1.10.510.10">
    <property type="entry name" value="Transferase(Phosphotransferase) domain 1"/>
    <property type="match status" value="1"/>
</dbReference>
<dbReference type="PROSITE" id="PS00107">
    <property type="entry name" value="PROTEIN_KINASE_ATP"/>
    <property type="match status" value="1"/>
</dbReference>
<protein>
    <recommendedName>
        <fullName evidence="7">Autophagy-related protein 1</fullName>
    </recommendedName>
</protein>
<feature type="region of interest" description="Disordered" evidence="9">
    <location>
        <begin position="633"/>
        <end position="656"/>
    </location>
</feature>
<comment type="caution">
    <text evidence="12">The sequence shown here is derived from an EMBL/GenBank/DDBJ whole genome shotgun (WGS) entry which is preliminary data.</text>
</comment>
<evidence type="ECO:0000313" key="13">
    <source>
        <dbReference type="Proteomes" id="UP001303473"/>
    </source>
</evidence>
<proteinExistence type="inferred from homology"/>
<dbReference type="PROSITE" id="PS50011">
    <property type="entry name" value="PROTEIN_KINASE_DOM"/>
    <property type="match status" value="1"/>
</dbReference>
<evidence type="ECO:0000256" key="8">
    <source>
        <dbReference type="PROSITE-ProRule" id="PRU10141"/>
    </source>
</evidence>
<accession>A0AAN6RZC4</accession>
<feature type="compositionally biased region" description="Polar residues" evidence="9">
    <location>
        <begin position="1224"/>
        <end position="1244"/>
    </location>
</feature>
<dbReference type="InterPro" id="IPR011009">
    <property type="entry name" value="Kinase-like_dom_sf"/>
</dbReference>
<dbReference type="GO" id="GO:0010506">
    <property type="term" value="P:regulation of autophagy"/>
    <property type="evidence" value="ECO:0007669"/>
    <property type="project" value="InterPro"/>
</dbReference>
<dbReference type="Pfam" id="PF00498">
    <property type="entry name" value="FHA"/>
    <property type="match status" value="1"/>
</dbReference>
<dbReference type="Pfam" id="PF00069">
    <property type="entry name" value="Pkinase"/>
    <property type="match status" value="1"/>
</dbReference>
<dbReference type="SMART" id="SM00220">
    <property type="entry name" value="S_TKc"/>
    <property type="match status" value="1"/>
</dbReference>
<feature type="domain" description="Protein kinase" evidence="11">
    <location>
        <begin position="290"/>
        <end position="575"/>
    </location>
</feature>
<keyword evidence="4 8" id="KW-0547">Nucleotide-binding</keyword>
<evidence type="ECO:0000256" key="6">
    <source>
        <dbReference type="ARBA" id="ARBA00023006"/>
    </source>
</evidence>
<evidence type="ECO:0000256" key="2">
    <source>
        <dbReference type="ARBA" id="ARBA00005575"/>
    </source>
</evidence>
<reference evidence="13" key="1">
    <citation type="journal article" date="2023" name="Mol. Phylogenet. Evol.">
        <title>Genome-scale phylogeny and comparative genomics of the fungal order Sordariales.</title>
        <authorList>
            <person name="Hensen N."/>
            <person name="Bonometti L."/>
            <person name="Westerberg I."/>
            <person name="Brannstrom I.O."/>
            <person name="Guillou S."/>
            <person name="Cros-Aarteil S."/>
            <person name="Calhoun S."/>
            <person name="Haridas S."/>
            <person name="Kuo A."/>
            <person name="Mondo S."/>
            <person name="Pangilinan J."/>
            <person name="Riley R."/>
            <person name="LaButti K."/>
            <person name="Andreopoulos B."/>
            <person name="Lipzen A."/>
            <person name="Chen C."/>
            <person name="Yan M."/>
            <person name="Daum C."/>
            <person name="Ng V."/>
            <person name="Clum A."/>
            <person name="Steindorff A."/>
            <person name="Ohm R.A."/>
            <person name="Martin F."/>
            <person name="Silar P."/>
            <person name="Natvig D.O."/>
            <person name="Lalanne C."/>
            <person name="Gautier V."/>
            <person name="Ament-Velasquez S.L."/>
            <person name="Kruys A."/>
            <person name="Hutchinson M.I."/>
            <person name="Powell A.J."/>
            <person name="Barry K."/>
            <person name="Miller A.N."/>
            <person name="Grigoriev I.V."/>
            <person name="Debuchy R."/>
            <person name="Gladieux P."/>
            <person name="Hiltunen Thoren M."/>
            <person name="Johannesson H."/>
        </authorList>
    </citation>
    <scope>NUCLEOTIDE SEQUENCE [LARGE SCALE GENOMIC DNA]</scope>
    <source>
        <strain evidence="13">CBS 340.73</strain>
    </source>
</reference>
<evidence type="ECO:0000259" key="10">
    <source>
        <dbReference type="PROSITE" id="PS50006"/>
    </source>
</evidence>
<feature type="region of interest" description="Disordered" evidence="9">
    <location>
        <begin position="256"/>
        <end position="282"/>
    </location>
</feature>
<evidence type="ECO:0000256" key="9">
    <source>
        <dbReference type="SAM" id="MobiDB-lite"/>
    </source>
</evidence>
<dbReference type="InterPro" id="IPR045269">
    <property type="entry name" value="Atg1-like"/>
</dbReference>
<dbReference type="GO" id="GO:0005524">
    <property type="term" value="F:ATP binding"/>
    <property type="evidence" value="ECO:0007669"/>
    <property type="project" value="UniProtKB-UniRule"/>
</dbReference>
<name>A0AAN6RZC4_9PEZI</name>
<dbReference type="GO" id="GO:0006914">
    <property type="term" value="P:autophagy"/>
    <property type="evidence" value="ECO:0007669"/>
    <property type="project" value="UniProtKB-KW"/>
</dbReference>
<dbReference type="EMBL" id="MU853961">
    <property type="protein sequence ID" value="KAK3934775.1"/>
    <property type="molecule type" value="Genomic_DNA"/>
</dbReference>
<dbReference type="PROSITE" id="PS50006">
    <property type="entry name" value="FHA_DOMAIN"/>
    <property type="match status" value="1"/>
</dbReference>
<comment type="subcellular location">
    <subcellularLocation>
        <location evidence="1">Preautophagosomal structure membrane</location>
        <topology evidence="1">Peripheral membrane protein</topology>
    </subcellularLocation>
</comment>
<dbReference type="InterPro" id="IPR000253">
    <property type="entry name" value="FHA_dom"/>
</dbReference>
<feature type="binding site" evidence="8">
    <location>
        <position position="319"/>
    </location>
    <ligand>
        <name>ATP</name>
        <dbReference type="ChEBI" id="CHEBI:30616"/>
    </ligand>
</feature>
<evidence type="ECO:0000313" key="12">
    <source>
        <dbReference type="EMBL" id="KAK3934775.1"/>
    </source>
</evidence>
<evidence type="ECO:0000256" key="3">
    <source>
        <dbReference type="ARBA" id="ARBA00022448"/>
    </source>
</evidence>
<dbReference type="InterPro" id="IPR000719">
    <property type="entry name" value="Prot_kinase_dom"/>
</dbReference>
<keyword evidence="13" id="KW-1185">Reference proteome</keyword>
<dbReference type="AlphaFoldDB" id="A0AAN6RZC4"/>
<organism evidence="12 13">
    <name type="scientific">Diplogelasinospora grovesii</name>
    <dbReference type="NCBI Taxonomy" id="303347"/>
    <lineage>
        <taxon>Eukaryota</taxon>
        <taxon>Fungi</taxon>
        <taxon>Dikarya</taxon>
        <taxon>Ascomycota</taxon>
        <taxon>Pezizomycotina</taxon>
        <taxon>Sordariomycetes</taxon>
        <taxon>Sordariomycetidae</taxon>
        <taxon>Sordariales</taxon>
        <taxon>Diplogelasinosporaceae</taxon>
        <taxon>Diplogelasinospora</taxon>
    </lineage>
</organism>